<dbReference type="OrthoDB" id="2536866at2759"/>
<reference evidence="2 3" key="1">
    <citation type="journal article" date="2020" name="ISME J.">
        <title>Uncovering the hidden diversity of litter-decomposition mechanisms in mushroom-forming fungi.</title>
        <authorList>
            <person name="Floudas D."/>
            <person name="Bentzer J."/>
            <person name="Ahren D."/>
            <person name="Johansson T."/>
            <person name="Persson P."/>
            <person name="Tunlid A."/>
        </authorList>
    </citation>
    <scope>NUCLEOTIDE SEQUENCE [LARGE SCALE GENOMIC DNA]</scope>
    <source>
        <strain evidence="2 3">CBS 661.87</strain>
    </source>
</reference>
<feature type="compositionally biased region" description="Low complexity" evidence="1">
    <location>
        <begin position="207"/>
        <end position="225"/>
    </location>
</feature>
<gene>
    <name evidence="2" type="ORF">D9615_007650</name>
</gene>
<name>A0A8H5H3M5_9AGAR</name>
<evidence type="ECO:0000256" key="1">
    <source>
        <dbReference type="SAM" id="MobiDB-lite"/>
    </source>
</evidence>
<sequence>MIIDEKVIMQPPPSYGASSAGLPPFPSTTSRLPHTLTSLPPHLLLHIVYATFPQTPLPDQATIERQRKTLYWLSVALRLVDRTLYVTCMHVLRSTHIPAYDALIRAPYSSDPFPLLAPPSDPVLPPPSPYSSQMPTPTASPLNTLQRETAVLDRFIALKVREDVWADDSELHLERDEAYKDLFDLAQPRARLEDLLRIYGIRDGVISAGPSLPPASASPCCSSGSKTTNTGKPRTATANPQLTDSTSSSPRISSASHSKTPSPGPNTSTSFLSSLFSRSKISSPSISPSPSPKPAPRPRITPVPFHTLSVSFSPRQVGLVLHPARRTIVSTPRTRDERLEVAVMRLVKELRAWLEEGG</sequence>
<feature type="compositionally biased region" description="Polar residues" evidence="1">
    <location>
        <begin position="226"/>
        <end position="244"/>
    </location>
</feature>
<comment type="caution">
    <text evidence="2">The sequence shown here is derived from an EMBL/GenBank/DDBJ whole genome shotgun (WGS) entry which is preliminary data.</text>
</comment>
<dbReference type="AlphaFoldDB" id="A0A8H5H3M5"/>
<feature type="compositionally biased region" description="Pro residues" evidence="1">
    <location>
        <begin position="119"/>
        <end position="129"/>
    </location>
</feature>
<evidence type="ECO:0000313" key="3">
    <source>
        <dbReference type="Proteomes" id="UP000565441"/>
    </source>
</evidence>
<feature type="compositionally biased region" description="Low complexity" evidence="1">
    <location>
        <begin position="245"/>
        <end position="258"/>
    </location>
</feature>
<accession>A0A8H5H3M5</accession>
<dbReference type="EMBL" id="JAACJP010000030">
    <property type="protein sequence ID" value="KAF5376079.1"/>
    <property type="molecule type" value="Genomic_DNA"/>
</dbReference>
<feature type="region of interest" description="Disordered" evidence="1">
    <location>
        <begin position="119"/>
        <end position="141"/>
    </location>
</feature>
<keyword evidence="3" id="KW-1185">Reference proteome</keyword>
<organism evidence="2 3">
    <name type="scientific">Tricholomella constricta</name>
    <dbReference type="NCBI Taxonomy" id="117010"/>
    <lineage>
        <taxon>Eukaryota</taxon>
        <taxon>Fungi</taxon>
        <taxon>Dikarya</taxon>
        <taxon>Basidiomycota</taxon>
        <taxon>Agaricomycotina</taxon>
        <taxon>Agaricomycetes</taxon>
        <taxon>Agaricomycetidae</taxon>
        <taxon>Agaricales</taxon>
        <taxon>Tricholomatineae</taxon>
        <taxon>Lyophyllaceae</taxon>
        <taxon>Tricholomella</taxon>
    </lineage>
</organism>
<evidence type="ECO:0000313" key="2">
    <source>
        <dbReference type="EMBL" id="KAF5376079.1"/>
    </source>
</evidence>
<dbReference type="Proteomes" id="UP000565441">
    <property type="component" value="Unassembled WGS sequence"/>
</dbReference>
<feature type="compositionally biased region" description="Low complexity" evidence="1">
    <location>
        <begin position="267"/>
        <end position="286"/>
    </location>
</feature>
<proteinExistence type="predicted"/>
<protein>
    <submittedName>
        <fullName evidence="2">Uncharacterized protein</fullName>
    </submittedName>
</protein>
<feature type="compositionally biased region" description="Pro residues" evidence="1">
    <location>
        <begin position="287"/>
        <end position="301"/>
    </location>
</feature>
<feature type="region of interest" description="Disordered" evidence="1">
    <location>
        <begin position="207"/>
        <end position="301"/>
    </location>
</feature>